<protein>
    <submittedName>
        <fullName evidence="2">Divergent AAA domain protein</fullName>
    </submittedName>
</protein>
<keyword evidence="3" id="KW-1185">Reference proteome</keyword>
<evidence type="ECO:0000259" key="1">
    <source>
        <dbReference type="Pfam" id="PF04326"/>
    </source>
</evidence>
<comment type="caution">
    <text evidence="2">The sequence shown here is derived from an EMBL/GenBank/DDBJ whole genome shotgun (WGS) entry which is preliminary data.</text>
</comment>
<reference evidence="2 3" key="1">
    <citation type="submission" date="2008-08" db="EMBL/GenBank/DDBJ databases">
        <title>Draft genome sequence of Ruminococcus lactaris ATCC 29176.</title>
        <authorList>
            <person name="Sudarsanam P."/>
            <person name="Ley R."/>
            <person name="Guruge J."/>
            <person name="Turnbaugh P.J."/>
            <person name="Mahowald M."/>
            <person name="Liep D."/>
            <person name="Gordon J."/>
        </authorList>
    </citation>
    <scope>NUCLEOTIDE SEQUENCE [LARGE SCALE GENOMIC DNA]</scope>
    <source>
        <strain evidence="2 3">ATCC 29176</strain>
    </source>
</reference>
<reference evidence="2 3" key="2">
    <citation type="submission" date="2008-08" db="EMBL/GenBank/DDBJ databases">
        <authorList>
            <person name="Fulton L."/>
            <person name="Clifton S."/>
            <person name="Fulton B."/>
            <person name="Xu J."/>
            <person name="Minx P."/>
            <person name="Pepin K.H."/>
            <person name="Johnson M."/>
            <person name="Bhonagiri V."/>
            <person name="Nash W.E."/>
            <person name="Mardis E.R."/>
            <person name="Wilson R.K."/>
        </authorList>
    </citation>
    <scope>NUCLEOTIDE SEQUENCE [LARGE SCALE GENOMIC DNA]</scope>
    <source>
        <strain evidence="2 3">ATCC 29176</strain>
    </source>
</reference>
<feature type="domain" description="Schlafen AlbA-2" evidence="1">
    <location>
        <begin position="40"/>
        <end position="170"/>
    </location>
</feature>
<dbReference type="EMBL" id="ABOU02000032">
    <property type="protein sequence ID" value="EDY32924.1"/>
    <property type="molecule type" value="Genomic_DNA"/>
</dbReference>
<dbReference type="Gene3D" id="3.30.950.30">
    <property type="entry name" value="Schlafen, AAA domain"/>
    <property type="match status" value="1"/>
</dbReference>
<proteinExistence type="predicted"/>
<organism evidence="2 3">
    <name type="scientific">[Ruminococcus] lactaris ATCC 29176</name>
    <dbReference type="NCBI Taxonomy" id="471875"/>
    <lineage>
        <taxon>Bacteria</taxon>
        <taxon>Bacillati</taxon>
        <taxon>Bacillota</taxon>
        <taxon>Clostridia</taxon>
        <taxon>Lachnospirales</taxon>
        <taxon>Lachnospiraceae</taxon>
        <taxon>Mediterraneibacter</taxon>
    </lineage>
</organism>
<evidence type="ECO:0000313" key="2">
    <source>
        <dbReference type="EMBL" id="EDY32924.1"/>
    </source>
</evidence>
<evidence type="ECO:0000313" key="3">
    <source>
        <dbReference type="Proteomes" id="UP000003254"/>
    </source>
</evidence>
<dbReference type="HOGENOM" id="CLU_088244_0_0_9"/>
<dbReference type="Proteomes" id="UP000003254">
    <property type="component" value="Unassembled WGS sequence"/>
</dbReference>
<accession>B5CP18</accession>
<dbReference type="PANTHER" id="PTHR30595">
    <property type="entry name" value="GLPR-RELATED TRANSCRIPTIONAL REPRESSOR"/>
    <property type="match status" value="1"/>
</dbReference>
<dbReference type="Pfam" id="PF04326">
    <property type="entry name" value="SLFN_AlbA_2"/>
    <property type="match status" value="1"/>
</dbReference>
<dbReference type="eggNOG" id="COG2865">
    <property type="taxonomic scope" value="Bacteria"/>
</dbReference>
<dbReference type="PANTHER" id="PTHR30595:SF6">
    <property type="entry name" value="SCHLAFEN ALBA-2 DOMAIN-CONTAINING PROTEIN"/>
    <property type="match status" value="1"/>
</dbReference>
<dbReference type="InterPro" id="IPR038461">
    <property type="entry name" value="Schlafen_AlbA_2_dom_sf"/>
</dbReference>
<gene>
    <name evidence="2" type="ORF">RUMLAC_01209</name>
</gene>
<sequence length="275" mass="32250">MKGVEYFMKLPDQLKDIVYRLLQEPTLDNFRNFLKGQTGEHNSIDFKEKWIEPTKLVKEMLAIANSGGGIIIFGVKEKEDKSFSYDGIEEIVDKAKISNDIKNYISTELKYEVYDFVYDSSEYEKLQNHKYQMMVIKDCPRFIPFMSMKESTNLKKNRIYIRRGTSCEEATSEEITDIIKRRMNAEYPDSGKTLNLDEHLEQLKTLYSKISPTNEYYQGGIGNSLLKLTEVIKAVSAGEWISEDNPLYPEEDYEEFIARMIDEKKWKIERELDLI</sequence>
<dbReference type="InterPro" id="IPR007421">
    <property type="entry name" value="Schlafen_AlbA_2_dom"/>
</dbReference>
<name>B5CP18_9FIRM</name>
<dbReference type="AlphaFoldDB" id="B5CP18"/>